<proteinExistence type="predicted"/>
<evidence type="ECO:0000313" key="5">
    <source>
        <dbReference type="EMBL" id="RLE50144.1"/>
    </source>
</evidence>
<comment type="caution">
    <text evidence="5">The sequence shown here is derived from an EMBL/GenBank/DDBJ whole genome shotgun (WGS) entry which is preliminary data.</text>
</comment>
<name>A0A497ES01_9CREN</name>
<gene>
    <name evidence="5" type="ORF">DRJ31_02400</name>
</gene>
<evidence type="ECO:0000256" key="3">
    <source>
        <dbReference type="ARBA" id="ARBA00023014"/>
    </source>
</evidence>
<dbReference type="SFLD" id="SFLDG01084">
    <property type="entry name" value="Uncharacterised_Radical_SAM_Su"/>
    <property type="match status" value="1"/>
</dbReference>
<evidence type="ECO:0000259" key="4">
    <source>
        <dbReference type="Pfam" id="PF04055"/>
    </source>
</evidence>
<dbReference type="GO" id="GO:0051536">
    <property type="term" value="F:iron-sulfur cluster binding"/>
    <property type="evidence" value="ECO:0007669"/>
    <property type="project" value="UniProtKB-KW"/>
</dbReference>
<organism evidence="5 6">
    <name type="scientific">Thermoproteota archaeon</name>
    <dbReference type="NCBI Taxonomy" id="2056631"/>
    <lineage>
        <taxon>Archaea</taxon>
        <taxon>Thermoproteota</taxon>
    </lineage>
</organism>
<sequence>MNQEVEVRFGKSVKRFKVVEDPIPHILVPTTKEVVHGWFYGYEDGGRRECSSERILINPYNGCSVNCPECYSRGYKGYFDLWNEKGIIAVFKDIDVKLKRELSQLYVASTGYLCPVTDPFQQPLEGKYHLSERVAGVFLDLDLPIEFITKCGGNIPTRLIKRMAEHRYGHCLAQFSILSVDEEFRKVFSPGGSTVEEQFKAVRKCADLGLYTVVRMDPIMPGITDNPKEIEQVVERAKIEGAKHMIFSVCDLGDAWRDRLLKVIKEHYPHAYPLWLKIYTERVGNSFSADISYRKKIFALARKICEKYGLTMSLCMEFEIVRKNGRIWYKGLNEEFMTSKVCEGLITPIYYRKSLKENFRPFEKCDGDCLSCAKGLKTPVCGSPILSKAPALRLNDYKKLRLTPSEDLTKWASQHT</sequence>
<dbReference type="SUPFAM" id="SSF102114">
    <property type="entry name" value="Radical SAM enzymes"/>
    <property type="match status" value="1"/>
</dbReference>
<dbReference type="Pfam" id="PF04055">
    <property type="entry name" value="Radical_SAM"/>
    <property type="match status" value="1"/>
</dbReference>
<keyword evidence="1" id="KW-0479">Metal-binding</keyword>
<dbReference type="Proteomes" id="UP000278475">
    <property type="component" value="Unassembled WGS sequence"/>
</dbReference>
<dbReference type="GO" id="GO:0046872">
    <property type="term" value="F:metal ion binding"/>
    <property type="evidence" value="ECO:0007669"/>
    <property type="project" value="UniProtKB-KW"/>
</dbReference>
<feature type="domain" description="Radical SAM core" evidence="4">
    <location>
        <begin position="57"/>
        <end position="232"/>
    </location>
</feature>
<evidence type="ECO:0000256" key="1">
    <source>
        <dbReference type="ARBA" id="ARBA00022723"/>
    </source>
</evidence>
<evidence type="ECO:0000256" key="2">
    <source>
        <dbReference type="ARBA" id="ARBA00023004"/>
    </source>
</evidence>
<keyword evidence="2" id="KW-0408">Iron</keyword>
<dbReference type="GO" id="GO:0003824">
    <property type="term" value="F:catalytic activity"/>
    <property type="evidence" value="ECO:0007669"/>
    <property type="project" value="InterPro"/>
</dbReference>
<dbReference type="SFLD" id="SFLDS00029">
    <property type="entry name" value="Radical_SAM"/>
    <property type="match status" value="1"/>
</dbReference>
<dbReference type="InterPro" id="IPR040086">
    <property type="entry name" value="MJ0683-like"/>
</dbReference>
<dbReference type="PANTHER" id="PTHR43432:SF5">
    <property type="entry name" value="ELP3_MIAA_NIFB-LIKE RADICAL SAM CORE DOMAIN-CONTAINING PROTEIN"/>
    <property type="match status" value="1"/>
</dbReference>
<reference evidence="5 6" key="1">
    <citation type="submission" date="2018-06" db="EMBL/GenBank/DDBJ databases">
        <title>Extensive metabolic versatility and redundancy in microbially diverse, dynamic hydrothermal sediments.</title>
        <authorList>
            <person name="Dombrowski N."/>
            <person name="Teske A."/>
            <person name="Baker B.J."/>
        </authorList>
    </citation>
    <scope>NUCLEOTIDE SEQUENCE [LARGE SCALE GENOMIC DNA]</scope>
    <source>
        <strain evidence="5">B66_G16</strain>
    </source>
</reference>
<protein>
    <recommendedName>
        <fullName evidence="4">Radical SAM core domain-containing protein</fullName>
    </recommendedName>
</protein>
<evidence type="ECO:0000313" key="6">
    <source>
        <dbReference type="Proteomes" id="UP000278475"/>
    </source>
</evidence>
<accession>A0A497ES01</accession>
<dbReference type="InterPro" id="IPR007197">
    <property type="entry name" value="rSAM"/>
</dbReference>
<dbReference type="Gene3D" id="3.80.30.30">
    <property type="match status" value="1"/>
</dbReference>
<dbReference type="InterPro" id="IPR058240">
    <property type="entry name" value="rSAM_sf"/>
</dbReference>
<dbReference type="AlphaFoldDB" id="A0A497ES01"/>
<keyword evidence="3" id="KW-0411">Iron-sulfur</keyword>
<dbReference type="EMBL" id="QMQV01000012">
    <property type="protein sequence ID" value="RLE50144.1"/>
    <property type="molecule type" value="Genomic_DNA"/>
</dbReference>
<dbReference type="PANTHER" id="PTHR43432">
    <property type="entry name" value="SLR0285 PROTEIN"/>
    <property type="match status" value="1"/>
</dbReference>